<dbReference type="SUPFAM" id="SSF55811">
    <property type="entry name" value="Nudix"/>
    <property type="match status" value="1"/>
</dbReference>
<dbReference type="EMBL" id="JBHRZH010000018">
    <property type="protein sequence ID" value="MFC3763424.1"/>
    <property type="molecule type" value="Genomic_DNA"/>
</dbReference>
<protein>
    <submittedName>
        <fullName evidence="4">NUDIX hydrolase</fullName>
    </submittedName>
</protein>
<evidence type="ECO:0000313" key="5">
    <source>
        <dbReference type="Proteomes" id="UP001595699"/>
    </source>
</evidence>
<dbReference type="InterPro" id="IPR015797">
    <property type="entry name" value="NUDIX_hydrolase-like_dom_sf"/>
</dbReference>
<dbReference type="CDD" id="cd04673">
    <property type="entry name" value="NUDIX_ADPRase"/>
    <property type="match status" value="1"/>
</dbReference>
<gene>
    <name evidence="4" type="ORF">ACFOUW_21480</name>
</gene>
<evidence type="ECO:0000256" key="1">
    <source>
        <dbReference type="ARBA" id="ARBA00001946"/>
    </source>
</evidence>
<dbReference type="PANTHER" id="PTHR43046:SF14">
    <property type="entry name" value="MUTT_NUDIX FAMILY PROTEIN"/>
    <property type="match status" value="1"/>
</dbReference>
<dbReference type="GO" id="GO:0016787">
    <property type="term" value="F:hydrolase activity"/>
    <property type="evidence" value="ECO:0007669"/>
    <property type="project" value="UniProtKB-KW"/>
</dbReference>
<reference evidence="5" key="1">
    <citation type="journal article" date="2019" name="Int. J. Syst. Evol. Microbiol.">
        <title>The Global Catalogue of Microorganisms (GCM) 10K type strain sequencing project: providing services to taxonomists for standard genome sequencing and annotation.</title>
        <authorList>
            <consortium name="The Broad Institute Genomics Platform"/>
            <consortium name="The Broad Institute Genome Sequencing Center for Infectious Disease"/>
            <person name="Wu L."/>
            <person name="Ma J."/>
        </authorList>
    </citation>
    <scope>NUCLEOTIDE SEQUENCE [LARGE SCALE GENOMIC DNA]</scope>
    <source>
        <strain evidence="5">CGMCC 4.7241</strain>
    </source>
</reference>
<keyword evidence="5" id="KW-1185">Reference proteome</keyword>
<keyword evidence="2 4" id="KW-0378">Hydrolase</keyword>
<dbReference type="Gene3D" id="3.90.79.10">
    <property type="entry name" value="Nucleoside Triphosphate Pyrophosphohydrolase"/>
    <property type="match status" value="1"/>
</dbReference>
<name>A0ABV7YGI8_9ACTN</name>
<dbReference type="PROSITE" id="PS51462">
    <property type="entry name" value="NUDIX"/>
    <property type="match status" value="1"/>
</dbReference>
<feature type="domain" description="Nudix hydrolase" evidence="3">
    <location>
        <begin position="3"/>
        <end position="132"/>
    </location>
</feature>
<dbReference type="InterPro" id="IPR020476">
    <property type="entry name" value="Nudix_hydrolase"/>
</dbReference>
<dbReference type="PANTHER" id="PTHR43046">
    <property type="entry name" value="GDP-MANNOSE MANNOSYL HYDROLASE"/>
    <property type="match status" value="1"/>
</dbReference>
<organism evidence="4 5">
    <name type="scientific">Tenggerimyces flavus</name>
    <dbReference type="NCBI Taxonomy" id="1708749"/>
    <lineage>
        <taxon>Bacteria</taxon>
        <taxon>Bacillati</taxon>
        <taxon>Actinomycetota</taxon>
        <taxon>Actinomycetes</taxon>
        <taxon>Propionibacteriales</taxon>
        <taxon>Nocardioidaceae</taxon>
        <taxon>Tenggerimyces</taxon>
    </lineage>
</organism>
<dbReference type="RefSeq" id="WP_205117780.1">
    <property type="nucleotide sequence ID" value="NZ_JAFBCM010000001.1"/>
</dbReference>
<dbReference type="Pfam" id="PF00293">
    <property type="entry name" value="NUDIX"/>
    <property type="match status" value="1"/>
</dbReference>
<dbReference type="InterPro" id="IPR000086">
    <property type="entry name" value="NUDIX_hydrolase_dom"/>
</dbReference>
<comment type="caution">
    <text evidence="4">The sequence shown here is derived from an EMBL/GenBank/DDBJ whole genome shotgun (WGS) entry which is preliminary data.</text>
</comment>
<evidence type="ECO:0000313" key="4">
    <source>
        <dbReference type="EMBL" id="MFC3763424.1"/>
    </source>
</evidence>
<dbReference type="Proteomes" id="UP001595699">
    <property type="component" value="Unassembled WGS sequence"/>
</dbReference>
<evidence type="ECO:0000256" key="2">
    <source>
        <dbReference type="ARBA" id="ARBA00022801"/>
    </source>
</evidence>
<accession>A0ABV7YGI8</accession>
<dbReference type="PRINTS" id="PR00502">
    <property type="entry name" value="NUDIXFAMILY"/>
</dbReference>
<proteinExistence type="predicted"/>
<evidence type="ECO:0000259" key="3">
    <source>
        <dbReference type="PROSITE" id="PS51462"/>
    </source>
</evidence>
<comment type="cofactor">
    <cofactor evidence="1">
        <name>Mg(2+)</name>
        <dbReference type="ChEBI" id="CHEBI:18420"/>
    </cofactor>
</comment>
<sequence length="146" mass="15986">MPTRVPCVGALVHDDQGRLLLIRRGRPPSEGLWSVPGGRVEPGESGAEATAREVREETGLTVRVGQLIGSVERPGRTDDEVYVIDDYAATLVGDPHPTAGDDASEVRWVTGEELEDLPLTPGLLETLTAWRQLPRRFRPETDRKPA</sequence>